<evidence type="ECO:0000259" key="3">
    <source>
        <dbReference type="PROSITE" id="PS50994"/>
    </source>
</evidence>
<dbReference type="Pfam" id="PF07727">
    <property type="entry name" value="RVT_2"/>
    <property type="match status" value="1"/>
</dbReference>
<name>A0AAW2XCR7_9LAMI</name>
<dbReference type="InterPro" id="IPR039537">
    <property type="entry name" value="Retrotran_Ty1/copia-like"/>
</dbReference>
<comment type="caution">
    <text evidence="4">The sequence shown here is derived from an EMBL/GenBank/DDBJ whole genome shotgun (WGS) entry which is preliminary data.</text>
</comment>
<keyword evidence="1" id="KW-0479">Metal-binding</keyword>
<sequence length="445" mass="51338">MITTQYQAHIQVLRTDNGGEFVNQDLQRYLNLHGIVHQMTCPYSPQQNGVVERKNRHLLEVVRASLFEANMPTSYWGEAVTVATYLINRMPSSSLQFRTPLMFFIRLHLRNKLNLEHFDVYSLAMACTRKGKLSTNPYKRVTHRVTRGIPRVNYEPLLNSKTKYPINNFVSYHRLSKENEALVNQLSTVSIPSSVQDAVRDPKWKEAMNEEMKSLHKNSTWEIVDLPEGKKPVGCRWVFTIKYKADGTIERYKARLVAKGYTQTYGIDYMETFAPVAKINTAKKGLYGLKQSPRAWFGRFTKSMKSFGYKQSNSDHTLFLKHNKEKVTALIVYVDDMIVTGNDPEERKAREFEMKDLGQLKYSLGIEVSRSQKGIFLSQRKYALDLLNEMGMTACSPASTPMEENLKLSMHPSQVPTNKERYQRLVGRLMYLAHTRPDLAYSKCC</sequence>
<feature type="domain" description="Integrase catalytic" evidence="3">
    <location>
        <begin position="1"/>
        <end position="108"/>
    </location>
</feature>
<dbReference type="SUPFAM" id="SSF56672">
    <property type="entry name" value="DNA/RNA polymerases"/>
    <property type="match status" value="1"/>
</dbReference>
<reference evidence="4" key="1">
    <citation type="submission" date="2020-06" db="EMBL/GenBank/DDBJ databases">
        <authorList>
            <person name="Li T."/>
            <person name="Hu X."/>
            <person name="Zhang T."/>
            <person name="Song X."/>
            <person name="Zhang H."/>
            <person name="Dai N."/>
            <person name="Sheng W."/>
            <person name="Hou X."/>
            <person name="Wei L."/>
        </authorList>
    </citation>
    <scope>NUCLEOTIDE SEQUENCE</scope>
    <source>
        <strain evidence="4">KEN1</strain>
        <tissue evidence="4">Leaf</tissue>
    </source>
</reference>
<accession>A0AAW2XCR7</accession>
<evidence type="ECO:0000313" key="4">
    <source>
        <dbReference type="EMBL" id="KAL0451458.1"/>
    </source>
</evidence>
<dbReference type="PANTHER" id="PTHR42648">
    <property type="entry name" value="TRANSPOSASE, PUTATIVE-RELATED"/>
    <property type="match status" value="1"/>
</dbReference>
<organism evidence="4">
    <name type="scientific">Sesamum latifolium</name>
    <dbReference type="NCBI Taxonomy" id="2727402"/>
    <lineage>
        <taxon>Eukaryota</taxon>
        <taxon>Viridiplantae</taxon>
        <taxon>Streptophyta</taxon>
        <taxon>Embryophyta</taxon>
        <taxon>Tracheophyta</taxon>
        <taxon>Spermatophyta</taxon>
        <taxon>Magnoliopsida</taxon>
        <taxon>eudicotyledons</taxon>
        <taxon>Gunneridae</taxon>
        <taxon>Pentapetalae</taxon>
        <taxon>asterids</taxon>
        <taxon>lamiids</taxon>
        <taxon>Lamiales</taxon>
        <taxon>Pedaliaceae</taxon>
        <taxon>Sesamum</taxon>
    </lineage>
</organism>
<dbReference type="GO" id="GO:0015074">
    <property type="term" value="P:DNA integration"/>
    <property type="evidence" value="ECO:0007669"/>
    <property type="project" value="InterPro"/>
</dbReference>
<dbReference type="Gene3D" id="3.30.420.10">
    <property type="entry name" value="Ribonuclease H-like superfamily/Ribonuclease H"/>
    <property type="match status" value="1"/>
</dbReference>
<dbReference type="InterPro" id="IPR013103">
    <property type="entry name" value="RVT_2"/>
</dbReference>
<dbReference type="EMBL" id="JACGWN010000004">
    <property type="protein sequence ID" value="KAL0451458.1"/>
    <property type="molecule type" value="Genomic_DNA"/>
</dbReference>
<dbReference type="InterPro" id="IPR001584">
    <property type="entry name" value="Integrase_cat-core"/>
</dbReference>
<reference evidence="4" key="2">
    <citation type="journal article" date="2024" name="Plant">
        <title>Genomic evolution and insights into agronomic trait innovations of Sesamum species.</title>
        <authorList>
            <person name="Miao H."/>
            <person name="Wang L."/>
            <person name="Qu L."/>
            <person name="Liu H."/>
            <person name="Sun Y."/>
            <person name="Le M."/>
            <person name="Wang Q."/>
            <person name="Wei S."/>
            <person name="Zheng Y."/>
            <person name="Lin W."/>
            <person name="Duan Y."/>
            <person name="Cao H."/>
            <person name="Xiong S."/>
            <person name="Wang X."/>
            <person name="Wei L."/>
            <person name="Li C."/>
            <person name="Ma Q."/>
            <person name="Ju M."/>
            <person name="Zhao R."/>
            <person name="Li G."/>
            <person name="Mu C."/>
            <person name="Tian Q."/>
            <person name="Mei H."/>
            <person name="Zhang T."/>
            <person name="Gao T."/>
            <person name="Zhang H."/>
        </authorList>
    </citation>
    <scope>NUCLEOTIDE SEQUENCE</scope>
    <source>
        <strain evidence="4">KEN1</strain>
    </source>
</reference>
<evidence type="ECO:0000256" key="2">
    <source>
        <dbReference type="ARBA" id="ARBA00022801"/>
    </source>
</evidence>
<dbReference type="InterPro" id="IPR036397">
    <property type="entry name" value="RNaseH_sf"/>
</dbReference>
<dbReference type="GO" id="GO:0016787">
    <property type="term" value="F:hydrolase activity"/>
    <property type="evidence" value="ECO:0007669"/>
    <property type="project" value="UniProtKB-KW"/>
</dbReference>
<dbReference type="PROSITE" id="PS50994">
    <property type="entry name" value="INTEGRASE"/>
    <property type="match status" value="1"/>
</dbReference>
<dbReference type="PANTHER" id="PTHR42648:SF28">
    <property type="entry name" value="TRANSPOSON-ENCODED PROTEIN WITH RIBONUCLEASE H-LIKE AND RETROVIRUS ZINC FINGER-LIKE DOMAINS"/>
    <property type="match status" value="1"/>
</dbReference>
<dbReference type="GO" id="GO:0003676">
    <property type="term" value="F:nucleic acid binding"/>
    <property type="evidence" value="ECO:0007669"/>
    <property type="project" value="InterPro"/>
</dbReference>
<dbReference type="InterPro" id="IPR012337">
    <property type="entry name" value="RNaseH-like_sf"/>
</dbReference>
<keyword evidence="2" id="KW-0378">Hydrolase</keyword>
<dbReference type="InterPro" id="IPR043502">
    <property type="entry name" value="DNA/RNA_pol_sf"/>
</dbReference>
<protein>
    <submittedName>
        <fullName evidence="4">Retrovirus-related Pol polyprotein from transposon TNT 1-94</fullName>
    </submittedName>
</protein>
<dbReference type="AlphaFoldDB" id="A0AAW2XCR7"/>
<dbReference type="SUPFAM" id="SSF53098">
    <property type="entry name" value="Ribonuclease H-like"/>
    <property type="match status" value="1"/>
</dbReference>
<proteinExistence type="predicted"/>
<gene>
    <name evidence="4" type="ORF">Slati_1123900</name>
</gene>
<dbReference type="GO" id="GO:0046872">
    <property type="term" value="F:metal ion binding"/>
    <property type="evidence" value="ECO:0007669"/>
    <property type="project" value="UniProtKB-KW"/>
</dbReference>
<evidence type="ECO:0000256" key="1">
    <source>
        <dbReference type="ARBA" id="ARBA00022723"/>
    </source>
</evidence>